<evidence type="ECO:0000313" key="3">
    <source>
        <dbReference type="EMBL" id="MDQ0154968.1"/>
    </source>
</evidence>
<evidence type="ECO:0000256" key="1">
    <source>
        <dbReference type="ARBA" id="ARBA00023125"/>
    </source>
</evidence>
<dbReference type="RefSeq" id="WP_307149544.1">
    <property type="nucleotide sequence ID" value="NZ_JAUSTU010000004.1"/>
</dbReference>
<keyword evidence="1" id="KW-0238">DNA-binding</keyword>
<keyword evidence="4" id="KW-1185">Reference proteome</keyword>
<accession>A0ABT9V1Z8</accession>
<dbReference type="InterPro" id="IPR050807">
    <property type="entry name" value="TransReg_Diox_bact_type"/>
</dbReference>
<organism evidence="3 4">
    <name type="scientific">Anoxybacillus andreesenii</name>
    <dbReference type="NCBI Taxonomy" id="1325932"/>
    <lineage>
        <taxon>Bacteria</taxon>
        <taxon>Bacillati</taxon>
        <taxon>Bacillota</taxon>
        <taxon>Bacilli</taxon>
        <taxon>Bacillales</taxon>
        <taxon>Anoxybacillaceae</taxon>
        <taxon>Anoxybacillus</taxon>
    </lineage>
</organism>
<dbReference type="EMBL" id="JAUSTU010000004">
    <property type="protein sequence ID" value="MDQ0154968.1"/>
    <property type="molecule type" value="Genomic_DNA"/>
</dbReference>
<dbReference type="PANTHER" id="PTHR46797:SF1">
    <property type="entry name" value="METHYLPHOSPHONATE SYNTHASE"/>
    <property type="match status" value="1"/>
</dbReference>
<sequence length="196" mass="22980">MDITKYIGKAIAHYREQKEWSTVQLAEKSGLSQGSISLYENGKRNPSEEAIEKIANALGVSVKILLERAESFHIQDARLVKDVSGRYLEQEKNPAYDRMRKIERLYHINDLVFELNPDVFITLNAKVYDLLGETEYGRRGLHLRREKTSLITQLVEKSFSEFLDDHRDEIAYRIEENLKKMEVNAYQLIDEMRQNR</sequence>
<dbReference type="Gene3D" id="1.10.260.40">
    <property type="entry name" value="lambda repressor-like DNA-binding domains"/>
    <property type="match status" value="1"/>
</dbReference>
<feature type="domain" description="HTH cro/C1-type" evidence="2">
    <location>
        <begin position="11"/>
        <end position="65"/>
    </location>
</feature>
<dbReference type="CDD" id="cd00093">
    <property type="entry name" value="HTH_XRE"/>
    <property type="match status" value="1"/>
</dbReference>
<dbReference type="PANTHER" id="PTHR46797">
    <property type="entry name" value="HTH-TYPE TRANSCRIPTIONAL REGULATOR"/>
    <property type="match status" value="1"/>
</dbReference>
<evidence type="ECO:0000313" key="4">
    <source>
        <dbReference type="Proteomes" id="UP001231362"/>
    </source>
</evidence>
<dbReference type="InterPro" id="IPR001387">
    <property type="entry name" value="Cro/C1-type_HTH"/>
</dbReference>
<dbReference type="SMART" id="SM00530">
    <property type="entry name" value="HTH_XRE"/>
    <property type="match status" value="1"/>
</dbReference>
<name>A0ABT9V1Z8_9BACL</name>
<dbReference type="Proteomes" id="UP001231362">
    <property type="component" value="Unassembled WGS sequence"/>
</dbReference>
<dbReference type="InterPro" id="IPR010982">
    <property type="entry name" value="Lambda_DNA-bd_dom_sf"/>
</dbReference>
<dbReference type="Pfam" id="PF01381">
    <property type="entry name" value="HTH_3"/>
    <property type="match status" value="1"/>
</dbReference>
<reference evidence="3 4" key="1">
    <citation type="submission" date="2023-07" db="EMBL/GenBank/DDBJ databases">
        <title>Genomic Encyclopedia of Type Strains, Phase IV (KMG-IV): sequencing the most valuable type-strain genomes for metagenomic binning, comparative biology and taxonomic classification.</title>
        <authorList>
            <person name="Goeker M."/>
        </authorList>
    </citation>
    <scope>NUCLEOTIDE SEQUENCE [LARGE SCALE GENOMIC DNA]</scope>
    <source>
        <strain evidence="3 4">DSM 23948</strain>
    </source>
</reference>
<comment type="caution">
    <text evidence="3">The sequence shown here is derived from an EMBL/GenBank/DDBJ whole genome shotgun (WGS) entry which is preliminary data.</text>
</comment>
<protein>
    <submittedName>
        <fullName evidence="3">Transcriptional regulator with XRE-family HTH domain</fullName>
    </submittedName>
</protein>
<proteinExistence type="predicted"/>
<dbReference type="PROSITE" id="PS50943">
    <property type="entry name" value="HTH_CROC1"/>
    <property type="match status" value="1"/>
</dbReference>
<dbReference type="SUPFAM" id="SSF47413">
    <property type="entry name" value="lambda repressor-like DNA-binding domains"/>
    <property type="match status" value="1"/>
</dbReference>
<gene>
    <name evidence="3" type="ORF">J2S07_001272</name>
</gene>
<evidence type="ECO:0000259" key="2">
    <source>
        <dbReference type="PROSITE" id="PS50943"/>
    </source>
</evidence>